<dbReference type="RefSeq" id="WP_236455915.1">
    <property type="nucleotide sequence ID" value="NZ_CBCSGE010000034.1"/>
</dbReference>
<organism evidence="1 2">
    <name type="scientific">Flavobacterium jumunjinense</name>
    <dbReference type="NCBI Taxonomy" id="998845"/>
    <lineage>
        <taxon>Bacteria</taxon>
        <taxon>Pseudomonadati</taxon>
        <taxon>Bacteroidota</taxon>
        <taxon>Flavobacteriia</taxon>
        <taxon>Flavobacteriales</taxon>
        <taxon>Flavobacteriaceae</taxon>
        <taxon>Flavobacterium</taxon>
    </lineage>
</organism>
<dbReference type="InterPro" id="IPR011990">
    <property type="entry name" value="TPR-like_helical_dom_sf"/>
</dbReference>
<dbReference type="Gene3D" id="3.40.50.1820">
    <property type="entry name" value="alpha/beta hydrolase"/>
    <property type="match status" value="1"/>
</dbReference>
<protein>
    <submittedName>
        <fullName evidence="1">Alpha/beta hydrolase-fold protein</fullName>
    </submittedName>
</protein>
<dbReference type="EMBL" id="JBHMEY010000044">
    <property type="protein sequence ID" value="MFB9097402.1"/>
    <property type="molecule type" value="Genomic_DNA"/>
</dbReference>
<dbReference type="SUPFAM" id="SSF53474">
    <property type="entry name" value="alpha/beta-Hydrolases"/>
    <property type="match status" value="1"/>
</dbReference>
<dbReference type="Pfam" id="PF00756">
    <property type="entry name" value="Esterase"/>
    <property type="match status" value="1"/>
</dbReference>
<accession>A0ABV5GPW8</accession>
<dbReference type="Proteomes" id="UP001589607">
    <property type="component" value="Unassembled WGS sequence"/>
</dbReference>
<name>A0ABV5GPW8_9FLAO</name>
<dbReference type="InterPro" id="IPR029058">
    <property type="entry name" value="AB_hydrolase_fold"/>
</dbReference>
<keyword evidence="2" id="KW-1185">Reference proteome</keyword>
<dbReference type="GO" id="GO:0016787">
    <property type="term" value="F:hydrolase activity"/>
    <property type="evidence" value="ECO:0007669"/>
    <property type="project" value="UniProtKB-KW"/>
</dbReference>
<dbReference type="PANTHER" id="PTHR48098">
    <property type="entry name" value="ENTEROCHELIN ESTERASE-RELATED"/>
    <property type="match status" value="1"/>
</dbReference>
<dbReference type="SUPFAM" id="SSF48452">
    <property type="entry name" value="TPR-like"/>
    <property type="match status" value="1"/>
</dbReference>
<dbReference type="Gene3D" id="1.25.40.10">
    <property type="entry name" value="Tetratricopeptide repeat domain"/>
    <property type="match status" value="1"/>
</dbReference>
<dbReference type="PANTHER" id="PTHR48098:SF6">
    <property type="entry name" value="FERRI-BACILLIBACTIN ESTERASE BESA"/>
    <property type="match status" value="1"/>
</dbReference>
<gene>
    <name evidence="1" type="ORF">ACFFVF_12815</name>
</gene>
<reference evidence="1 2" key="1">
    <citation type="submission" date="2024-09" db="EMBL/GenBank/DDBJ databases">
        <authorList>
            <person name="Sun Q."/>
            <person name="Mori K."/>
        </authorList>
    </citation>
    <scope>NUCLEOTIDE SEQUENCE [LARGE SCALE GENOMIC DNA]</scope>
    <source>
        <strain evidence="1 2">CECT 7955</strain>
    </source>
</reference>
<sequence length="421" mass="49894">MLTLIPKNNMTKVHFIIIFLFTINQIISQNLNDGKGFGNSIILKSDILQEERDIQIFLPANYEQNSKKYPVLYVLDAQRYFLNGIAFQQNLTWQEVAPEFIVIGINTNPIKRRNLFYEESSKFIQFLEDELIPEINKRYRTLNQRIYFGWEMAAGLGVEIFARKPYLFKGFLLSSPTHISGERLEIVSKMLKNSTQHDLKLYTALGTVENWATESMFSLDSIFQMHPVKNIQWEYNLSDKENHYTTPLTTINEGLKLFFSDYGPIRFYSINEFLDFGGIEKLKEHYQDRGEKYQISEEIHSDTKHYLLLQAHKENNFKIFEELVREIEGENFIKNYYRQARWFDRYSQFYLENNRLEDALEILDLGLDKFPNASVLHFGKGNYYKTIGKIKDAKKWYKIAIQIARKNNEPELEEYITELQK</sequence>
<proteinExistence type="predicted"/>
<evidence type="ECO:0000313" key="2">
    <source>
        <dbReference type="Proteomes" id="UP001589607"/>
    </source>
</evidence>
<keyword evidence="1" id="KW-0378">Hydrolase</keyword>
<dbReference type="InterPro" id="IPR000801">
    <property type="entry name" value="Esterase-like"/>
</dbReference>
<dbReference type="InterPro" id="IPR050583">
    <property type="entry name" value="Mycobacterial_A85_antigen"/>
</dbReference>
<comment type="caution">
    <text evidence="1">The sequence shown here is derived from an EMBL/GenBank/DDBJ whole genome shotgun (WGS) entry which is preliminary data.</text>
</comment>
<evidence type="ECO:0000313" key="1">
    <source>
        <dbReference type="EMBL" id="MFB9097402.1"/>
    </source>
</evidence>